<name>A0A1H5INJ1_9FLAO</name>
<dbReference type="InterPro" id="IPR051803">
    <property type="entry name" value="TA_system_RelE-like_toxin"/>
</dbReference>
<dbReference type="InterPro" id="IPR035093">
    <property type="entry name" value="RelE/ParE_toxin_dom_sf"/>
</dbReference>
<evidence type="ECO:0000256" key="1">
    <source>
        <dbReference type="ARBA" id="ARBA00006226"/>
    </source>
</evidence>
<dbReference type="EMBL" id="FNUG01000001">
    <property type="protein sequence ID" value="SEE41740.1"/>
    <property type="molecule type" value="Genomic_DNA"/>
</dbReference>
<evidence type="ECO:0000313" key="5">
    <source>
        <dbReference type="Proteomes" id="UP000199448"/>
    </source>
</evidence>
<reference evidence="4 5" key="1">
    <citation type="submission" date="2016-10" db="EMBL/GenBank/DDBJ databases">
        <authorList>
            <person name="de Groot N.N."/>
        </authorList>
    </citation>
    <scope>NUCLEOTIDE SEQUENCE [LARGE SCALE GENOMIC DNA]</scope>
    <source>
        <strain evidence="4 5">DSM 23553</strain>
    </source>
</reference>
<dbReference type="Proteomes" id="UP000199448">
    <property type="component" value="Unassembled WGS sequence"/>
</dbReference>
<dbReference type="PANTHER" id="PTHR33755">
    <property type="entry name" value="TOXIN PARE1-RELATED"/>
    <property type="match status" value="1"/>
</dbReference>
<protein>
    <recommendedName>
        <fullName evidence="3">Toxin</fullName>
    </recommendedName>
</protein>
<proteinExistence type="inferred from homology"/>
<dbReference type="RefSeq" id="WP_093111352.1">
    <property type="nucleotide sequence ID" value="NZ_FNGG01000001.1"/>
</dbReference>
<keyword evidence="5" id="KW-1185">Reference proteome</keyword>
<dbReference type="Pfam" id="PF05016">
    <property type="entry name" value="ParE_toxin"/>
    <property type="match status" value="1"/>
</dbReference>
<dbReference type="Gene3D" id="3.30.2310.20">
    <property type="entry name" value="RelE-like"/>
    <property type="match status" value="1"/>
</dbReference>
<dbReference type="PANTHER" id="PTHR33755:SF9">
    <property type="entry name" value="TOXIN PARE1"/>
    <property type="match status" value="1"/>
</dbReference>
<sequence length="100" mass="12159">MANYYLTRKAVEDLNKIWYYTFQNWSEEQADRLYHFLLDSCQYIADNPTLGKSYDLIRPDLYGIKANRHIIFYRKLSSDKLEITRILHGRMDLKNRFTEQ</sequence>
<dbReference type="AlphaFoldDB" id="A0A1H5INJ1"/>
<comment type="similarity">
    <text evidence="1 3">Belongs to the RelE toxin family.</text>
</comment>
<dbReference type="InterPro" id="IPR007712">
    <property type="entry name" value="RelE/ParE_toxin"/>
</dbReference>
<evidence type="ECO:0000256" key="3">
    <source>
        <dbReference type="PIRNR" id="PIRNR029218"/>
    </source>
</evidence>
<dbReference type="InterPro" id="IPR028344">
    <property type="entry name" value="ParE1/4"/>
</dbReference>
<dbReference type="PIRSF" id="PIRSF029218">
    <property type="entry name" value="ParE"/>
    <property type="match status" value="1"/>
</dbReference>
<evidence type="ECO:0000256" key="2">
    <source>
        <dbReference type="ARBA" id="ARBA00022649"/>
    </source>
</evidence>
<dbReference type="OrthoDB" id="7173315at2"/>
<gene>
    <name evidence="4" type="ORF">SAMN04488034_101480</name>
</gene>
<organism evidence="4 5">
    <name type="scientific">Salinimicrobium catena</name>
    <dbReference type="NCBI Taxonomy" id="390640"/>
    <lineage>
        <taxon>Bacteria</taxon>
        <taxon>Pseudomonadati</taxon>
        <taxon>Bacteroidota</taxon>
        <taxon>Flavobacteriia</taxon>
        <taxon>Flavobacteriales</taxon>
        <taxon>Flavobacteriaceae</taxon>
        <taxon>Salinimicrobium</taxon>
    </lineage>
</organism>
<accession>A0A1H5INJ1</accession>
<evidence type="ECO:0000313" key="4">
    <source>
        <dbReference type="EMBL" id="SEE41740.1"/>
    </source>
</evidence>
<dbReference type="STRING" id="390640.SAMN04488034_101480"/>
<keyword evidence="2" id="KW-1277">Toxin-antitoxin system</keyword>